<evidence type="ECO:0000259" key="5">
    <source>
        <dbReference type="PROSITE" id="PS50600"/>
    </source>
</evidence>
<dbReference type="InterPro" id="IPR003653">
    <property type="entry name" value="Peptidase_C48_C"/>
</dbReference>
<protein>
    <submittedName>
        <fullName evidence="6">Peptidase</fullName>
    </submittedName>
</protein>
<evidence type="ECO:0000313" key="6">
    <source>
        <dbReference type="EMBL" id="ETO13235.1"/>
    </source>
</evidence>
<dbReference type="GO" id="GO:0016929">
    <property type="term" value="F:deSUMOylase activity"/>
    <property type="evidence" value="ECO:0007669"/>
    <property type="project" value="TreeGrafter"/>
</dbReference>
<dbReference type="OrthoDB" id="1939479at2759"/>
<dbReference type="PROSITE" id="PS50600">
    <property type="entry name" value="ULP_PROTEASE"/>
    <property type="match status" value="1"/>
</dbReference>
<accession>X6MJJ6</accession>
<dbReference type="AlphaFoldDB" id="X6MJJ6"/>
<keyword evidence="3" id="KW-0378">Hydrolase</keyword>
<dbReference type="PANTHER" id="PTHR12606">
    <property type="entry name" value="SENTRIN/SUMO-SPECIFIC PROTEASE"/>
    <property type="match status" value="1"/>
</dbReference>
<dbReference type="GO" id="GO:0005634">
    <property type="term" value="C:nucleus"/>
    <property type="evidence" value="ECO:0007669"/>
    <property type="project" value="TreeGrafter"/>
</dbReference>
<feature type="domain" description="Ubiquitin-like protease family profile" evidence="5">
    <location>
        <begin position="55"/>
        <end position="247"/>
    </location>
</feature>
<dbReference type="PANTHER" id="PTHR12606:SF141">
    <property type="entry name" value="GH15225P-RELATED"/>
    <property type="match status" value="1"/>
</dbReference>
<evidence type="ECO:0000256" key="4">
    <source>
        <dbReference type="ARBA" id="ARBA00022807"/>
    </source>
</evidence>
<dbReference type="Proteomes" id="UP000023152">
    <property type="component" value="Unassembled WGS sequence"/>
</dbReference>
<dbReference type="SUPFAM" id="SSF54001">
    <property type="entry name" value="Cysteine proteinases"/>
    <property type="match status" value="1"/>
</dbReference>
<keyword evidence="4" id="KW-0788">Thiol protease</keyword>
<evidence type="ECO:0000256" key="1">
    <source>
        <dbReference type="ARBA" id="ARBA00005234"/>
    </source>
</evidence>
<proteinExistence type="inferred from homology"/>
<dbReference type="EMBL" id="ASPP01020725">
    <property type="protein sequence ID" value="ETO13235.1"/>
    <property type="molecule type" value="Genomic_DNA"/>
</dbReference>
<evidence type="ECO:0000313" key="7">
    <source>
        <dbReference type="Proteomes" id="UP000023152"/>
    </source>
</evidence>
<dbReference type="OMA" id="DRAANSQ"/>
<organism evidence="6 7">
    <name type="scientific">Reticulomyxa filosa</name>
    <dbReference type="NCBI Taxonomy" id="46433"/>
    <lineage>
        <taxon>Eukaryota</taxon>
        <taxon>Sar</taxon>
        <taxon>Rhizaria</taxon>
        <taxon>Retaria</taxon>
        <taxon>Foraminifera</taxon>
        <taxon>Monothalamids</taxon>
        <taxon>Reticulomyxidae</taxon>
        <taxon>Reticulomyxa</taxon>
    </lineage>
</organism>
<keyword evidence="2" id="KW-0645">Protease</keyword>
<gene>
    <name evidence="6" type="ORF">RFI_24140</name>
</gene>
<dbReference type="Gene3D" id="3.40.395.10">
    <property type="entry name" value="Adenoviral Proteinase, Chain A"/>
    <property type="match status" value="1"/>
</dbReference>
<keyword evidence="7" id="KW-1185">Reference proteome</keyword>
<name>X6MJJ6_RETFI</name>
<dbReference type="GO" id="GO:0016926">
    <property type="term" value="P:protein desumoylation"/>
    <property type="evidence" value="ECO:0007669"/>
    <property type="project" value="TreeGrafter"/>
</dbReference>
<evidence type="ECO:0000256" key="2">
    <source>
        <dbReference type="ARBA" id="ARBA00022670"/>
    </source>
</evidence>
<evidence type="ECO:0000256" key="3">
    <source>
        <dbReference type="ARBA" id="ARBA00022801"/>
    </source>
</evidence>
<dbReference type="GO" id="GO:0006508">
    <property type="term" value="P:proteolysis"/>
    <property type="evidence" value="ECO:0007669"/>
    <property type="project" value="UniProtKB-KW"/>
</dbReference>
<dbReference type="InterPro" id="IPR038765">
    <property type="entry name" value="Papain-like_cys_pep_sf"/>
</dbReference>
<reference evidence="6 7" key="1">
    <citation type="journal article" date="2013" name="Curr. Biol.">
        <title>The Genome of the Foraminiferan Reticulomyxa filosa.</title>
        <authorList>
            <person name="Glockner G."/>
            <person name="Hulsmann N."/>
            <person name="Schleicher M."/>
            <person name="Noegel A.A."/>
            <person name="Eichinger L."/>
            <person name="Gallinger C."/>
            <person name="Pawlowski J."/>
            <person name="Sierra R."/>
            <person name="Euteneuer U."/>
            <person name="Pillet L."/>
            <person name="Moustafa A."/>
            <person name="Platzer M."/>
            <person name="Groth M."/>
            <person name="Szafranski K."/>
            <person name="Schliwa M."/>
        </authorList>
    </citation>
    <scope>NUCLEOTIDE SEQUENCE [LARGE SCALE GENOMIC DNA]</scope>
</reference>
<comment type="caution">
    <text evidence="6">The sequence shown here is derived from an EMBL/GenBank/DDBJ whole genome shotgun (WGS) entry which is preliminary data.</text>
</comment>
<dbReference type="Pfam" id="PF02902">
    <property type="entry name" value="Peptidase_C48"/>
    <property type="match status" value="1"/>
</dbReference>
<sequence>MKAINNALDKKTTPKTQSIRSLKMKPISKKQKGCVEDMFRKANETQFEYISSEYGQILYKDILRLQPKHWLNDEIINYYGLMLAKRNRTRFIAKHCNCSALIMNSYFYTKLCENGYNYANVCRWTKTVQVQKNNKTKSSMIEELFKKNIETIFDFHKVIFPINIDNTHWACGCLNIRDKRLELYDSMGYQDIHFFRTMHRYIKDEIKDKKVQIAIETSWVEYFPDSIPLQNNSCDCGVFTCKFMDWLCDDLCPDFDQSNMLEFRAKIAFEIIEKRLI</sequence>
<comment type="similarity">
    <text evidence="1">Belongs to the peptidase C48 family.</text>
</comment>